<keyword evidence="4" id="KW-0804">Transcription</keyword>
<keyword evidence="2" id="KW-0805">Transcription regulation</keyword>
<evidence type="ECO:0000256" key="5">
    <source>
        <dbReference type="ARBA" id="ARBA00023242"/>
    </source>
</evidence>
<feature type="domain" description="WRKY" evidence="7">
    <location>
        <begin position="154"/>
        <end position="180"/>
    </location>
</feature>
<dbReference type="EMBL" id="MK161294">
    <property type="protein sequence ID" value="QCV57301.1"/>
    <property type="molecule type" value="mRNA"/>
</dbReference>
<organism evidence="8">
    <name type="scientific">Fagopyrum tataricum</name>
    <name type="common">Tartarian buckwheat</name>
    <name type="synonym">Polygonum tataricum</name>
    <dbReference type="NCBI Taxonomy" id="62330"/>
    <lineage>
        <taxon>Eukaryota</taxon>
        <taxon>Viridiplantae</taxon>
        <taxon>Streptophyta</taxon>
        <taxon>Embryophyta</taxon>
        <taxon>Tracheophyta</taxon>
        <taxon>Spermatophyta</taxon>
        <taxon>Magnoliopsida</taxon>
        <taxon>eudicotyledons</taxon>
        <taxon>Gunneridae</taxon>
        <taxon>Pentapetalae</taxon>
        <taxon>Caryophyllales</taxon>
        <taxon>Polygonaceae</taxon>
        <taxon>Polygonoideae</taxon>
        <taxon>Fagopyreae</taxon>
        <taxon>Fagopyrum</taxon>
    </lineage>
</organism>
<dbReference type="Pfam" id="PF03106">
    <property type="entry name" value="WRKY"/>
    <property type="match status" value="2"/>
</dbReference>
<keyword evidence="5" id="KW-0539">Nucleus</keyword>
<dbReference type="PANTHER" id="PTHR31221:SF130">
    <property type="entry name" value="WRKY TRANSCRIPTION FACTOR 3-RELATED"/>
    <property type="match status" value="1"/>
</dbReference>
<reference evidence="8" key="1">
    <citation type="submission" date="2018-11" db="EMBL/GenBank/DDBJ databases">
        <authorList>
            <person name="Xia H."/>
        </authorList>
    </citation>
    <scope>NUCLEOTIDE SEQUENCE</scope>
    <source>
        <strain evidence="8">FtPinG0009522600.01</strain>
    </source>
</reference>
<evidence type="ECO:0000259" key="7">
    <source>
        <dbReference type="PROSITE" id="PS50811"/>
    </source>
</evidence>
<dbReference type="Gene3D" id="2.20.25.80">
    <property type="entry name" value="WRKY domain"/>
    <property type="match status" value="2"/>
</dbReference>
<protein>
    <submittedName>
        <fullName evidence="8">WRKY transcription factor</fullName>
    </submittedName>
</protein>
<dbReference type="GO" id="GO:0005634">
    <property type="term" value="C:nucleus"/>
    <property type="evidence" value="ECO:0007669"/>
    <property type="project" value="UniProtKB-SubCell"/>
</dbReference>
<dbReference type="PROSITE" id="PS50811">
    <property type="entry name" value="WRKY"/>
    <property type="match status" value="2"/>
</dbReference>
<sequence length="180" mass="20755">MPHQGSSSTWANHDQHTSNFELSQARKEVKLDKPKDDGHNWRKYGQKPTKDGIYSRSYYKCTHRDCHPVRKRVQHAVAGHITEVIYTGHHNHPPSRLVQRDTSTQKREIIDSVDTYTTFEKEEEENVASAQGTFEVVMSNGRVMEAKIVVQTKSDINVLDDGYRWHKYGQKAVKGNPNPR</sequence>
<dbReference type="SUPFAM" id="SSF118290">
    <property type="entry name" value="WRKY DNA-binding domain"/>
    <property type="match status" value="2"/>
</dbReference>
<feature type="region of interest" description="Disordered" evidence="6">
    <location>
        <begin position="1"/>
        <end position="48"/>
    </location>
</feature>
<comment type="subcellular location">
    <subcellularLocation>
        <location evidence="1">Nucleus</location>
    </subcellularLocation>
</comment>
<dbReference type="InterPro" id="IPR036576">
    <property type="entry name" value="WRKY_dom_sf"/>
</dbReference>
<evidence type="ECO:0000313" key="8">
    <source>
        <dbReference type="EMBL" id="QCV57301.1"/>
    </source>
</evidence>
<feature type="compositionally biased region" description="Basic and acidic residues" evidence="6">
    <location>
        <begin position="24"/>
        <end position="40"/>
    </location>
</feature>
<evidence type="ECO:0000256" key="4">
    <source>
        <dbReference type="ARBA" id="ARBA00023163"/>
    </source>
</evidence>
<dbReference type="SMART" id="SM00774">
    <property type="entry name" value="WRKY"/>
    <property type="match status" value="1"/>
</dbReference>
<dbReference type="GO" id="GO:0043565">
    <property type="term" value="F:sequence-specific DNA binding"/>
    <property type="evidence" value="ECO:0007669"/>
    <property type="project" value="InterPro"/>
</dbReference>
<feature type="domain" description="WRKY" evidence="7">
    <location>
        <begin position="36"/>
        <end position="95"/>
    </location>
</feature>
<evidence type="ECO:0000256" key="6">
    <source>
        <dbReference type="SAM" id="MobiDB-lite"/>
    </source>
</evidence>
<dbReference type="PANTHER" id="PTHR31221">
    <property type="entry name" value="WRKY TRANSCRIPTION FACTOR PROTEIN 1-RELATED"/>
    <property type="match status" value="1"/>
</dbReference>
<feature type="compositionally biased region" description="Polar residues" evidence="6">
    <location>
        <begin position="1"/>
        <end position="22"/>
    </location>
</feature>
<dbReference type="GO" id="GO:0003700">
    <property type="term" value="F:DNA-binding transcription factor activity"/>
    <property type="evidence" value="ECO:0007669"/>
    <property type="project" value="InterPro"/>
</dbReference>
<proteinExistence type="evidence at transcript level"/>
<dbReference type="AlphaFoldDB" id="A0A4P9Q342"/>
<evidence type="ECO:0000256" key="3">
    <source>
        <dbReference type="ARBA" id="ARBA00023125"/>
    </source>
</evidence>
<dbReference type="InterPro" id="IPR003657">
    <property type="entry name" value="WRKY_dom"/>
</dbReference>
<name>A0A4P9Q342_FAGTA</name>
<accession>A0A4P9Q342</accession>
<keyword evidence="3" id="KW-0238">DNA-binding</keyword>
<dbReference type="InterPro" id="IPR044810">
    <property type="entry name" value="WRKY_plant"/>
</dbReference>
<evidence type="ECO:0000256" key="1">
    <source>
        <dbReference type="ARBA" id="ARBA00004123"/>
    </source>
</evidence>
<evidence type="ECO:0000256" key="2">
    <source>
        <dbReference type="ARBA" id="ARBA00023015"/>
    </source>
</evidence>